<evidence type="ECO:0000313" key="2">
    <source>
        <dbReference type="Proteomes" id="UP000271098"/>
    </source>
</evidence>
<dbReference type="InterPro" id="IPR029063">
    <property type="entry name" value="SAM-dependent_MTases_sf"/>
</dbReference>
<reference evidence="1 2" key="1">
    <citation type="submission" date="2018-11" db="EMBL/GenBank/DDBJ databases">
        <authorList>
            <consortium name="Pathogen Informatics"/>
        </authorList>
    </citation>
    <scope>NUCLEOTIDE SEQUENCE [LARGE SCALE GENOMIC DNA]</scope>
</reference>
<evidence type="ECO:0000313" key="1">
    <source>
        <dbReference type="EMBL" id="VDN18808.1"/>
    </source>
</evidence>
<name>A0A3P7M8V8_9BILA</name>
<accession>A0A3P7M8V8</accession>
<proteinExistence type="predicted"/>
<dbReference type="OrthoDB" id="411785at2759"/>
<dbReference type="Proteomes" id="UP000271098">
    <property type="component" value="Unassembled WGS sequence"/>
</dbReference>
<protein>
    <submittedName>
        <fullName evidence="1">Uncharacterized protein</fullName>
    </submittedName>
</protein>
<dbReference type="Gene3D" id="3.40.50.150">
    <property type="entry name" value="Vaccinia Virus protein VP39"/>
    <property type="match status" value="1"/>
</dbReference>
<dbReference type="EMBL" id="UYRT01078572">
    <property type="protein sequence ID" value="VDN18808.1"/>
    <property type="molecule type" value="Genomic_DNA"/>
</dbReference>
<keyword evidence="2" id="KW-1185">Reference proteome</keyword>
<sequence>MLLFDVIFCDVAGSSEHDGLSCPLPSFVTDDTLVAMRSALRERGVLVLNLVSRNEELAEQIRTRISTFFQHYFVHCSEEDLNEVLICPKIRKSLSEARKACEHLENEKGSLGNLFSCVSSLTVHKEWEG</sequence>
<gene>
    <name evidence="1" type="ORF">GPUH_LOCUS11460</name>
</gene>
<dbReference type="AlphaFoldDB" id="A0A3P7M8V8"/>
<dbReference type="SUPFAM" id="SSF53335">
    <property type="entry name" value="S-adenosyl-L-methionine-dependent methyltransferases"/>
    <property type="match status" value="1"/>
</dbReference>
<organism evidence="1 2">
    <name type="scientific">Gongylonema pulchrum</name>
    <dbReference type="NCBI Taxonomy" id="637853"/>
    <lineage>
        <taxon>Eukaryota</taxon>
        <taxon>Metazoa</taxon>
        <taxon>Ecdysozoa</taxon>
        <taxon>Nematoda</taxon>
        <taxon>Chromadorea</taxon>
        <taxon>Rhabditida</taxon>
        <taxon>Spirurina</taxon>
        <taxon>Spiruromorpha</taxon>
        <taxon>Spiruroidea</taxon>
        <taxon>Gongylonematidae</taxon>
        <taxon>Gongylonema</taxon>
    </lineage>
</organism>